<dbReference type="OrthoDB" id="8962942at2759"/>
<evidence type="ECO:0000256" key="5">
    <source>
        <dbReference type="ARBA" id="ARBA00022723"/>
    </source>
</evidence>
<evidence type="ECO:0000256" key="9">
    <source>
        <dbReference type="ARBA" id="ARBA00023242"/>
    </source>
</evidence>
<dbReference type="FunCoup" id="A0A0V0QAV9">
    <property type="interactions" value="421"/>
</dbReference>
<keyword evidence="5" id="KW-0479">Metal-binding</keyword>
<evidence type="ECO:0000256" key="4">
    <source>
        <dbReference type="ARBA" id="ARBA00022490"/>
    </source>
</evidence>
<proteinExistence type="predicted"/>
<evidence type="ECO:0000313" key="13">
    <source>
        <dbReference type="Proteomes" id="UP000054937"/>
    </source>
</evidence>
<dbReference type="InterPro" id="IPR024766">
    <property type="entry name" value="Znf_RING_H2"/>
</dbReference>
<comment type="subcellular location">
    <subcellularLocation>
        <location evidence="2">Cytoplasm</location>
    </subcellularLocation>
    <subcellularLocation>
        <location evidence="1">Nucleus</location>
    </subcellularLocation>
</comment>
<comment type="pathway">
    <text evidence="3">Protein modification; protein ubiquitination.</text>
</comment>
<evidence type="ECO:0000256" key="8">
    <source>
        <dbReference type="ARBA" id="ARBA00022833"/>
    </source>
</evidence>
<evidence type="ECO:0000256" key="3">
    <source>
        <dbReference type="ARBA" id="ARBA00004906"/>
    </source>
</evidence>
<comment type="caution">
    <text evidence="12">The sequence shown here is derived from an EMBL/GenBank/DDBJ whole genome shotgun (WGS) entry which is preliminary data.</text>
</comment>
<dbReference type="GO" id="GO:0005634">
    <property type="term" value="C:nucleus"/>
    <property type="evidence" value="ECO:0007669"/>
    <property type="project" value="UniProtKB-SubCell"/>
</dbReference>
<evidence type="ECO:0000313" key="12">
    <source>
        <dbReference type="EMBL" id="KRW99358.1"/>
    </source>
</evidence>
<evidence type="ECO:0000256" key="2">
    <source>
        <dbReference type="ARBA" id="ARBA00004496"/>
    </source>
</evidence>
<keyword evidence="7" id="KW-0833">Ubl conjugation pathway</keyword>
<accession>A0A0V0QAV9</accession>
<organism evidence="12 13">
    <name type="scientific">Pseudocohnilembus persalinus</name>
    <name type="common">Ciliate</name>
    <dbReference type="NCBI Taxonomy" id="266149"/>
    <lineage>
        <taxon>Eukaryota</taxon>
        <taxon>Sar</taxon>
        <taxon>Alveolata</taxon>
        <taxon>Ciliophora</taxon>
        <taxon>Intramacronucleata</taxon>
        <taxon>Oligohymenophorea</taxon>
        <taxon>Scuticociliatia</taxon>
        <taxon>Philasterida</taxon>
        <taxon>Pseudocohnilembidae</taxon>
        <taxon>Pseudocohnilembus</taxon>
    </lineage>
</organism>
<evidence type="ECO:0000256" key="7">
    <source>
        <dbReference type="ARBA" id="ARBA00022786"/>
    </source>
</evidence>
<evidence type="ECO:0000256" key="1">
    <source>
        <dbReference type="ARBA" id="ARBA00004123"/>
    </source>
</evidence>
<dbReference type="SUPFAM" id="SSF57850">
    <property type="entry name" value="RING/U-box"/>
    <property type="match status" value="1"/>
</dbReference>
<protein>
    <recommendedName>
        <fullName evidence="11">RING-type domain-containing protein</fullName>
    </recommendedName>
</protein>
<dbReference type="InterPro" id="IPR001841">
    <property type="entry name" value="Znf_RING"/>
</dbReference>
<dbReference type="PROSITE" id="PS50089">
    <property type="entry name" value="ZF_RING_2"/>
    <property type="match status" value="1"/>
</dbReference>
<gene>
    <name evidence="12" type="ORF">PPERSA_02470</name>
</gene>
<keyword evidence="4" id="KW-0963">Cytoplasm</keyword>
<dbReference type="GO" id="GO:0008270">
    <property type="term" value="F:zinc ion binding"/>
    <property type="evidence" value="ECO:0007669"/>
    <property type="project" value="UniProtKB-KW"/>
</dbReference>
<evidence type="ECO:0000259" key="11">
    <source>
        <dbReference type="PROSITE" id="PS50089"/>
    </source>
</evidence>
<dbReference type="PANTHER" id="PTHR11210">
    <property type="entry name" value="RING BOX"/>
    <property type="match status" value="1"/>
</dbReference>
<dbReference type="Gene3D" id="3.30.40.10">
    <property type="entry name" value="Zinc/RING finger domain, C3HC4 (zinc finger)"/>
    <property type="match status" value="1"/>
</dbReference>
<keyword evidence="9" id="KW-0539">Nucleus</keyword>
<dbReference type="OMA" id="RQNNRCP"/>
<dbReference type="InterPro" id="IPR013083">
    <property type="entry name" value="Znf_RING/FYVE/PHD"/>
</dbReference>
<dbReference type="GO" id="GO:0005737">
    <property type="term" value="C:cytoplasm"/>
    <property type="evidence" value="ECO:0007669"/>
    <property type="project" value="UniProtKB-SubCell"/>
</dbReference>
<feature type="domain" description="RING-type" evidence="11">
    <location>
        <begin position="29"/>
        <end position="82"/>
    </location>
</feature>
<dbReference type="Pfam" id="PF12678">
    <property type="entry name" value="zf-rbx1"/>
    <property type="match status" value="1"/>
</dbReference>
<reference evidence="12 13" key="1">
    <citation type="journal article" date="2015" name="Sci. Rep.">
        <title>Genome of the facultative scuticociliatosis pathogen Pseudocohnilembus persalinus provides insight into its virulence through horizontal gene transfer.</title>
        <authorList>
            <person name="Xiong J."/>
            <person name="Wang G."/>
            <person name="Cheng J."/>
            <person name="Tian M."/>
            <person name="Pan X."/>
            <person name="Warren A."/>
            <person name="Jiang C."/>
            <person name="Yuan D."/>
            <person name="Miao W."/>
        </authorList>
    </citation>
    <scope>NUCLEOTIDE SEQUENCE [LARGE SCALE GENOMIC DNA]</scope>
    <source>
        <strain evidence="12">36N120E</strain>
    </source>
</reference>
<evidence type="ECO:0000256" key="6">
    <source>
        <dbReference type="ARBA" id="ARBA00022771"/>
    </source>
</evidence>
<dbReference type="AlphaFoldDB" id="A0A0V0QAV9"/>
<evidence type="ECO:0000256" key="10">
    <source>
        <dbReference type="PROSITE-ProRule" id="PRU00175"/>
    </source>
</evidence>
<dbReference type="InterPro" id="IPR051031">
    <property type="entry name" value="RING-box_E3_Ubiquitin_Ligase"/>
</dbReference>
<name>A0A0V0QAV9_PSEPJ</name>
<sequence length="117" mass="13862">MHQDNKDILTIKNWNPVFKYVSSLEQQNCAICRSELIEQCIDCSGSGNNEECKVSKGVCEHQFHYHCIFKWNKNKHTCPLCNEQIYTKMTFLYTKNQSLSNYFTNILIRQWESTLIE</sequence>
<dbReference type="Proteomes" id="UP000054937">
    <property type="component" value="Unassembled WGS sequence"/>
</dbReference>
<keyword evidence="13" id="KW-1185">Reference proteome</keyword>
<dbReference type="EMBL" id="LDAU01000214">
    <property type="protein sequence ID" value="KRW99358.1"/>
    <property type="molecule type" value="Genomic_DNA"/>
</dbReference>
<keyword evidence="8" id="KW-0862">Zinc</keyword>
<keyword evidence="6 10" id="KW-0863">Zinc-finger</keyword>
<dbReference type="InParanoid" id="A0A0V0QAV9"/>